<name>A0A317SUI4_9PEZI</name>
<feature type="region of interest" description="Disordered" evidence="1">
    <location>
        <begin position="324"/>
        <end position="361"/>
    </location>
</feature>
<feature type="transmembrane region" description="Helical" evidence="2">
    <location>
        <begin position="73"/>
        <end position="94"/>
    </location>
</feature>
<keyword evidence="2" id="KW-1133">Transmembrane helix</keyword>
<dbReference type="OrthoDB" id="5338805at2759"/>
<sequence length="361" mass="38746">MFSHPSRQTIRLLGLLTLLLSASTAILLVLYSISAASIHSNLPSSCITAAVLDLAACFFLVITVIYGSPKRPCLLAGITSTALAGIASAFALGWMNFRPEGLPESMYGRARTLLVVIGFALFVVSLIMQTIFWTLHITTNPHLGPRSGDEEASSVKPAEKDGIPSALPTTIASKASLEEKKDRFLNRNLQPAPLRPQLRHSSVYYVTSAPASVEVDHFDAWDTSDVGDIQRAACTLAVAESEGPIMGLGIYTPEIEVTAAHSAEDRVPEGPRGVRIGIQIVERQNSPPIPDYDMTPRSASFPTCLLRDDVSSLRASSTIFCSPLAEVPEPSDNSSQSSLELRGSQGDLGTGKWLVRSQTTL</sequence>
<feature type="transmembrane region" description="Helical" evidence="2">
    <location>
        <begin position="45"/>
        <end position="66"/>
    </location>
</feature>
<feature type="region of interest" description="Disordered" evidence="1">
    <location>
        <begin position="144"/>
        <end position="166"/>
    </location>
</feature>
<dbReference type="Proteomes" id="UP000246991">
    <property type="component" value="Unassembled WGS sequence"/>
</dbReference>
<keyword evidence="2" id="KW-0812">Transmembrane</keyword>
<dbReference type="AlphaFoldDB" id="A0A317SUI4"/>
<feature type="transmembrane region" description="Helical" evidence="2">
    <location>
        <begin position="114"/>
        <end position="135"/>
    </location>
</feature>
<evidence type="ECO:0000313" key="4">
    <source>
        <dbReference type="Proteomes" id="UP000246991"/>
    </source>
</evidence>
<evidence type="ECO:0000256" key="1">
    <source>
        <dbReference type="SAM" id="MobiDB-lite"/>
    </source>
</evidence>
<organism evidence="3 4">
    <name type="scientific">Tuber magnatum</name>
    <name type="common">white Piedmont truffle</name>
    <dbReference type="NCBI Taxonomy" id="42249"/>
    <lineage>
        <taxon>Eukaryota</taxon>
        <taxon>Fungi</taxon>
        <taxon>Dikarya</taxon>
        <taxon>Ascomycota</taxon>
        <taxon>Pezizomycotina</taxon>
        <taxon>Pezizomycetes</taxon>
        <taxon>Pezizales</taxon>
        <taxon>Tuberaceae</taxon>
        <taxon>Tuber</taxon>
    </lineage>
</organism>
<gene>
    <name evidence="3" type="ORF">C7212DRAFT_343290</name>
</gene>
<evidence type="ECO:0000256" key="2">
    <source>
        <dbReference type="SAM" id="Phobius"/>
    </source>
</evidence>
<protein>
    <submittedName>
        <fullName evidence="3">Uncharacterized protein</fullName>
    </submittedName>
</protein>
<reference evidence="3 4" key="1">
    <citation type="submission" date="2018-03" db="EMBL/GenBank/DDBJ databases">
        <title>Genomes of Pezizomycetes fungi and the evolution of truffles.</title>
        <authorList>
            <person name="Murat C."/>
            <person name="Payen T."/>
            <person name="Noel B."/>
            <person name="Kuo A."/>
            <person name="Martin F.M."/>
        </authorList>
    </citation>
    <scope>NUCLEOTIDE SEQUENCE [LARGE SCALE GENOMIC DNA]</scope>
    <source>
        <strain evidence="3">091103-1</strain>
    </source>
</reference>
<accession>A0A317SUI4</accession>
<evidence type="ECO:0000313" key="3">
    <source>
        <dbReference type="EMBL" id="PWW78069.1"/>
    </source>
</evidence>
<comment type="caution">
    <text evidence="3">The sequence shown here is derived from an EMBL/GenBank/DDBJ whole genome shotgun (WGS) entry which is preliminary data.</text>
</comment>
<keyword evidence="2" id="KW-0472">Membrane</keyword>
<keyword evidence="4" id="KW-1185">Reference proteome</keyword>
<dbReference type="EMBL" id="PYWC01000017">
    <property type="protein sequence ID" value="PWW78069.1"/>
    <property type="molecule type" value="Genomic_DNA"/>
</dbReference>
<proteinExistence type="predicted"/>